<evidence type="ECO:0000259" key="8">
    <source>
        <dbReference type="Pfam" id="PF01182"/>
    </source>
</evidence>
<accession>A0A094JY31</accession>
<dbReference type="InterPro" id="IPR039104">
    <property type="entry name" value="6PGL"/>
</dbReference>
<dbReference type="InterPro" id="IPR006148">
    <property type="entry name" value="Glc/Gal-6P_isomerase"/>
</dbReference>
<dbReference type="SUPFAM" id="SSF100950">
    <property type="entry name" value="NagB/RpiA/CoA transferase-like"/>
    <property type="match status" value="1"/>
</dbReference>
<dbReference type="RefSeq" id="WP_037443061.1">
    <property type="nucleotide sequence ID" value="NZ_JPEO01000007.1"/>
</dbReference>
<dbReference type="STRING" id="1515746.HR45_11810"/>
<evidence type="ECO:0000256" key="5">
    <source>
        <dbReference type="ARBA" id="ARBA00013198"/>
    </source>
</evidence>
<dbReference type="InterPro" id="IPR005900">
    <property type="entry name" value="6-phosphogluconolactonase_DevB"/>
</dbReference>
<dbReference type="PANTHER" id="PTHR11054:SF0">
    <property type="entry name" value="6-PHOSPHOGLUCONOLACTONASE"/>
    <property type="match status" value="1"/>
</dbReference>
<organism evidence="9 10">
    <name type="scientific">Shewanella mangrovi</name>
    <dbReference type="NCBI Taxonomy" id="1515746"/>
    <lineage>
        <taxon>Bacteria</taxon>
        <taxon>Pseudomonadati</taxon>
        <taxon>Pseudomonadota</taxon>
        <taxon>Gammaproteobacteria</taxon>
        <taxon>Alteromonadales</taxon>
        <taxon>Shewanellaceae</taxon>
        <taxon>Shewanella</taxon>
    </lineage>
</organism>
<feature type="domain" description="Glucosamine/galactosamine-6-phosphate isomerase" evidence="8">
    <location>
        <begin position="12"/>
        <end position="224"/>
    </location>
</feature>
<keyword evidence="7" id="KW-0378">Hydrolase</keyword>
<dbReference type="OrthoDB" id="9810967at2"/>
<evidence type="ECO:0000256" key="2">
    <source>
        <dbReference type="ARBA" id="ARBA00002681"/>
    </source>
</evidence>
<comment type="similarity">
    <text evidence="4 7">Belongs to the glucosamine/galactosamine-6-phosphate isomerase family. 6-phosphogluconolactonase subfamily.</text>
</comment>
<gene>
    <name evidence="7" type="primary">pgl</name>
    <name evidence="9" type="ORF">HR45_11810</name>
</gene>
<comment type="function">
    <text evidence="2 7">Hydrolysis of 6-phosphogluconolactone to 6-phosphogluconate.</text>
</comment>
<evidence type="ECO:0000256" key="1">
    <source>
        <dbReference type="ARBA" id="ARBA00000832"/>
    </source>
</evidence>
<dbReference type="InterPro" id="IPR037171">
    <property type="entry name" value="NagB/RpiA_transferase-like"/>
</dbReference>
<sequence>MIKEAVFKSFDNTEALEQQLSDRIAVGLQEAIDKRGEASLVVSGGRTPAGLFEKLSQKPIDWSEVFITLADERWVDPEHHDSNENMVRNCLLQHRAANAKFRGLKNMFATATAGVAMTTEQLANFPRPFDVVILGMGNDGHTCSWFPCADASQLDTALNTEALLCAVQPQTAPYERITFSRSAILNSRQIYLHLVGEQKLDVYKKALSSDEISEMPIRAVLAQHKTPVDVFWSA</sequence>
<dbReference type="Gene3D" id="3.40.50.1360">
    <property type="match status" value="1"/>
</dbReference>
<comment type="caution">
    <text evidence="9">The sequence shown here is derived from an EMBL/GenBank/DDBJ whole genome shotgun (WGS) entry which is preliminary data.</text>
</comment>
<evidence type="ECO:0000256" key="6">
    <source>
        <dbReference type="ARBA" id="ARBA00020337"/>
    </source>
</evidence>
<dbReference type="GO" id="GO:0006098">
    <property type="term" value="P:pentose-phosphate shunt"/>
    <property type="evidence" value="ECO:0007669"/>
    <property type="project" value="UniProtKB-UniPathway"/>
</dbReference>
<evidence type="ECO:0000256" key="3">
    <source>
        <dbReference type="ARBA" id="ARBA00004961"/>
    </source>
</evidence>
<dbReference type="PANTHER" id="PTHR11054">
    <property type="entry name" value="6-PHOSPHOGLUCONOLACTONASE"/>
    <property type="match status" value="1"/>
</dbReference>
<dbReference type="AlphaFoldDB" id="A0A094JY31"/>
<dbReference type="Pfam" id="PF01182">
    <property type="entry name" value="Glucosamine_iso"/>
    <property type="match status" value="1"/>
</dbReference>
<comment type="catalytic activity">
    <reaction evidence="1 7">
        <text>6-phospho-D-glucono-1,5-lactone + H2O = 6-phospho-D-gluconate + H(+)</text>
        <dbReference type="Rhea" id="RHEA:12556"/>
        <dbReference type="ChEBI" id="CHEBI:15377"/>
        <dbReference type="ChEBI" id="CHEBI:15378"/>
        <dbReference type="ChEBI" id="CHEBI:57955"/>
        <dbReference type="ChEBI" id="CHEBI:58759"/>
        <dbReference type="EC" id="3.1.1.31"/>
    </reaction>
</comment>
<dbReference type="eggNOG" id="COG0363">
    <property type="taxonomic scope" value="Bacteria"/>
</dbReference>
<dbReference type="EC" id="3.1.1.31" evidence="5 7"/>
<evidence type="ECO:0000256" key="4">
    <source>
        <dbReference type="ARBA" id="ARBA00010662"/>
    </source>
</evidence>
<evidence type="ECO:0000256" key="7">
    <source>
        <dbReference type="RuleBase" id="RU365095"/>
    </source>
</evidence>
<protein>
    <recommendedName>
        <fullName evidence="6 7">6-phosphogluconolactonase</fullName>
        <shortName evidence="7">6PGL</shortName>
        <ecNumber evidence="5 7">3.1.1.31</ecNumber>
    </recommendedName>
</protein>
<dbReference type="GO" id="GO:0017057">
    <property type="term" value="F:6-phosphogluconolactonase activity"/>
    <property type="evidence" value="ECO:0007669"/>
    <property type="project" value="UniProtKB-UniRule"/>
</dbReference>
<keyword evidence="10" id="KW-1185">Reference proteome</keyword>
<reference evidence="9 10" key="1">
    <citation type="submission" date="2014-06" db="EMBL/GenBank/DDBJ databases">
        <title>Shewanella sp. YQH10.</title>
        <authorList>
            <person name="Liu Y."/>
            <person name="Zeng R."/>
        </authorList>
    </citation>
    <scope>NUCLEOTIDE SEQUENCE [LARGE SCALE GENOMIC DNA]</scope>
    <source>
        <strain evidence="9 10">YQH10</strain>
    </source>
</reference>
<dbReference type="EMBL" id="JPEO01000007">
    <property type="protein sequence ID" value="KFZ37331.1"/>
    <property type="molecule type" value="Genomic_DNA"/>
</dbReference>
<dbReference type="UniPathway" id="UPA00115">
    <property type="reaction ID" value="UER00409"/>
</dbReference>
<dbReference type="CDD" id="cd01400">
    <property type="entry name" value="6PGL"/>
    <property type="match status" value="1"/>
</dbReference>
<evidence type="ECO:0000313" key="9">
    <source>
        <dbReference type="EMBL" id="KFZ37331.1"/>
    </source>
</evidence>
<name>A0A094JY31_9GAMM</name>
<proteinExistence type="inferred from homology"/>
<dbReference type="NCBIfam" id="TIGR01198">
    <property type="entry name" value="pgl"/>
    <property type="match status" value="1"/>
</dbReference>
<comment type="pathway">
    <text evidence="3 7">Carbohydrate degradation; pentose phosphate pathway; D-ribulose 5-phosphate from D-glucose 6-phosphate (oxidative stage): step 2/3.</text>
</comment>
<evidence type="ECO:0000313" key="10">
    <source>
        <dbReference type="Proteomes" id="UP000029264"/>
    </source>
</evidence>
<dbReference type="GO" id="GO:0005975">
    <property type="term" value="P:carbohydrate metabolic process"/>
    <property type="evidence" value="ECO:0007669"/>
    <property type="project" value="UniProtKB-UniRule"/>
</dbReference>
<dbReference type="Proteomes" id="UP000029264">
    <property type="component" value="Unassembled WGS sequence"/>
</dbReference>